<dbReference type="Proteomes" id="UP000077752">
    <property type="component" value="Unassembled WGS sequence"/>
</dbReference>
<dbReference type="RefSeq" id="WP_064304828.1">
    <property type="nucleotide sequence ID" value="NZ_LUCV01000055.1"/>
</dbReference>
<sequence length="345" mass="37788">MDLADRLHGVQVRAPFQAVGRPLFRHVGCAIHVGYENSIRAALAGESPDANWQELTRLLVEHLASGEKMVKAVLLSSAQKTVLRDWIRQRTTKGGPLATAFPGVAPKADLVTHQHSDPAEVGWLDLVDGVAALYTSSRMYLRRVELAQSNLKDGAADGFEVVYAMKREFVQTYDALYLPTDGDWALICTDFPRGVPGNFAVPSQANIAYQLRKALGGSISYVNFWPAVEGLYKSAEGKLVDYGFVVEGKAVNHHAARRISESLRDAKYDKAGAKEVGDDLDVFKVSIQWQFAHPGQPKTVPEITLPGTAHHLATGKVPVLDHVIVRNCLTSSDMSSVMSKVRQFL</sequence>
<comment type="caution">
    <text evidence="1">The sequence shown here is derived from an EMBL/GenBank/DDBJ whole genome shotgun (WGS) entry which is preliminary data.</text>
</comment>
<reference evidence="1 2" key="1">
    <citation type="submission" date="2016-03" db="EMBL/GenBank/DDBJ databases">
        <title>Draft Genome Assembly of Pseudomonas putida strain CBF10-2.</title>
        <authorList>
            <person name="Iyer R.S."/>
            <person name="Damania A."/>
        </authorList>
    </citation>
    <scope>NUCLEOTIDE SEQUENCE [LARGE SCALE GENOMIC DNA]</scope>
    <source>
        <strain evidence="1 2">CBF10-2</strain>
    </source>
</reference>
<evidence type="ECO:0000313" key="1">
    <source>
        <dbReference type="EMBL" id="OAI84598.1"/>
    </source>
</evidence>
<organism evidence="1 2">
    <name type="scientific">Pseudomonas putida</name>
    <name type="common">Arthrobacter siderocapsulatus</name>
    <dbReference type="NCBI Taxonomy" id="303"/>
    <lineage>
        <taxon>Bacteria</taxon>
        <taxon>Pseudomonadati</taxon>
        <taxon>Pseudomonadota</taxon>
        <taxon>Gammaproteobacteria</taxon>
        <taxon>Pseudomonadales</taxon>
        <taxon>Pseudomonadaceae</taxon>
        <taxon>Pseudomonas</taxon>
    </lineage>
</organism>
<name>A0A177SCD3_PSEPU</name>
<protein>
    <submittedName>
        <fullName evidence="1">Uncharacterized protein</fullName>
    </submittedName>
</protein>
<gene>
    <name evidence="1" type="ORF">AYO28_26775</name>
</gene>
<proteinExistence type="predicted"/>
<evidence type="ECO:0000313" key="2">
    <source>
        <dbReference type="Proteomes" id="UP000077752"/>
    </source>
</evidence>
<accession>A0A177SCD3</accession>
<dbReference type="EMBL" id="LUCV01000055">
    <property type="protein sequence ID" value="OAI84598.1"/>
    <property type="molecule type" value="Genomic_DNA"/>
</dbReference>
<dbReference type="AlphaFoldDB" id="A0A177SCD3"/>